<name>A0ABR9WHU0_9BACT</name>
<evidence type="ECO:0000256" key="1">
    <source>
        <dbReference type="ARBA" id="ARBA00022801"/>
    </source>
</evidence>
<dbReference type="SUPFAM" id="SSF52266">
    <property type="entry name" value="SGNH hydrolase"/>
    <property type="match status" value="1"/>
</dbReference>
<dbReference type="InterPro" id="IPR036514">
    <property type="entry name" value="SGNH_hydro_sf"/>
</dbReference>
<dbReference type="NCBIfam" id="TIGR04183">
    <property type="entry name" value="Por_Secre_tail"/>
    <property type="match status" value="1"/>
</dbReference>
<evidence type="ECO:0000313" key="5">
    <source>
        <dbReference type="Proteomes" id="UP000634134"/>
    </source>
</evidence>
<dbReference type="Pfam" id="PF18962">
    <property type="entry name" value="Por_Secre_tail"/>
    <property type="match status" value="1"/>
</dbReference>
<gene>
    <name evidence="4" type="ORF">IEE83_24660</name>
</gene>
<dbReference type="Gene3D" id="2.60.40.10">
    <property type="entry name" value="Immunoglobulins"/>
    <property type="match status" value="1"/>
</dbReference>
<keyword evidence="5" id="KW-1185">Reference proteome</keyword>
<evidence type="ECO:0000259" key="3">
    <source>
        <dbReference type="Pfam" id="PF18962"/>
    </source>
</evidence>
<reference evidence="5" key="1">
    <citation type="submission" date="2023-07" db="EMBL/GenBank/DDBJ databases">
        <title>Dyadobacter sp. nov 'subterranea' isolated from contaminted grondwater.</title>
        <authorList>
            <person name="Szabo I."/>
            <person name="Al-Omari J."/>
            <person name="Szerdahelyi S.G."/>
            <person name="Rado J."/>
        </authorList>
    </citation>
    <scope>NUCLEOTIDE SEQUENCE [LARGE SCALE GENOMIC DNA]</scope>
    <source>
        <strain evidence="5">UP-52</strain>
    </source>
</reference>
<dbReference type="InterPro" id="IPR005181">
    <property type="entry name" value="SASA"/>
</dbReference>
<dbReference type="Gene3D" id="3.40.50.1110">
    <property type="entry name" value="SGNH hydrolase"/>
    <property type="match status" value="1"/>
</dbReference>
<keyword evidence="1" id="KW-0378">Hydrolase</keyword>
<evidence type="ECO:0000259" key="2">
    <source>
        <dbReference type="Pfam" id="PF03629"/>
    </source>
</evidence>
<dbReference type="EMBL" id="JACYGY010000001">
    <property type="protein sequence ID" value="MBE9465088.1"/>
    <property type="molecule type" value="Genomic_DNA"/>
</dbReference>
<feature type="domain" description="Secretion system C-terminal sorting" evidence="3">
    <location>
        <begin position="766"/>
        <end position="832"/>
    </location>
</feature>
<proteinExistence type="predicted"/>
<dbReference type="Pfam" id="PF03629">
    <property type="entry name" value="SASA"/>
    <property type="match status" value="1"/>
</dbReference>
<dbReference type="Proteomes" id="UP000634134">
    <property type="component" value="Unassembled WGS sequence"/>
</dbReference>
<organism evidence="4 5">
    <name type="scientific">Dyadobacter subterraneus</name>
    <dbReference type="NCBI Taxonomy" id="2773304"/>
    <lineage>
        <taxon>Bacteria</taxon>
        <taxon>Pseudomonadati</taxon>
        <taxon>Bacteroidota</taxon>
        <taxon>Cytophagia</taxon>
        <taxon>Cytophagales</taxon>
        <taxon>Spirosomataceae</taxon>
        <taxon>Dyadobacter</taxon>
    </lineage>
</organism>
<accession>A0ABR9WHU0</accession>
<dbReference type="InterPro" id="IPR026444">
    <property type="entry name" value="Secre_tail"/>
</dbReference>
<sequence length="832" mass="91286">MGKLPLQIFIYLILFPAICTAQVTVTYPANRIVFQRDNSNQASVVIAGYFAGCADRIEARFVPRETGQGTAAPAGGGWATVQENPRSGNFYGSVSVTGGWYKLEVRIIVDNAVTVTTTVERVGIGEVFVVAGQSNATGGDNNANGPGATDDRVNSVNFQNYNAQNSPSIAPYSAIHLPCPEFVHLDDITKTSPFGNYAWCWGAFGDSLVKKLQVPVMIFNAGWSSTGVRNWKESIPVNGTTTSDFGFQFPAGLPFGHIRITLNNYIAQLGVRAILWHQGETDNMVSRTREDYLSDIREVIKATRDLSGKDNLAWVVSRASRFNVDGATRTWQPVIDAQNDVIGLGSHGNDLNYKMANVFPGPETDAFYDINYRNSDQVHFTGNGLLHLAGWWREKLNDDFFKNSTPYPATPPPNVSVLRTETANVVFQAPDGLKTYDWISGNNCNTSVANSRQWTIGDGDYQLKATDAFNNVILSAKIRVPLSSTPASIAGNLDVSQQMITNSVNNLLVNDCKIIAKITPAENSSIINQTLTAKAYIDGSVQSYQNSPYVQRHFDIKLSTTNSNPLARITLFFTQNDFDAFNSVSSVDIPSTPSDQSGKNNLRVIQFSGTSSGNTAAQNSYNGNRTQITPASVNWNSTLNSWEVSFDMTSTGGFFLGTTSTPLPVTLTYFKGNPNGSTAVLDWETSAETNSAYFEVERSTDAIHFQTIAKQFAAGNSATTEHYNHQDNSLPSGIYYYRLKQVDLDDSYHYSRVISVKISTESSVRIFPNPVSDQLSIQSEIEINSVEIINSFGIKLQSNMVNKNSLQLDMSKFPSGLYIIRVNNEGLKIVKK</sequence>
<dbReference type="RefSeq" id="WP_194123114.1">
    <property type="nucleotide sequence ID" value="NZ_JACYGY010000001.1"/>
</dbReference>
<feature type="domain" description="Sialate O-acetylesterase" evidence="2">
    <location>
        <begin position="126"/>
        <end position="325"/>
    </location>
</feature>
<comment type="caution">
    <text evidence="4">The sequence shown here is derived from an EMBL/GenBank/DDBJ whole genome shotgun (WGS) entry which is preliminary data.</text>
</comment>
<dbReference type="InterPro" id="IPR013783">
    <property type="entry name" value="Ig-like_fold"/>
</dbReference>
<evidence type="ECO:0000313" key="4">
    <source>
        <dbReference type="EMBL" id="MBE9465088.1"/>
    </source>
</evidence>
<protein>
    <submittedName>
        <fullName evidence="4">T9SS type A sorting domain-containing protein</fullName>
    </submittedName>
</protein>